<dbReference type="EMBL" id="JBHRTI010000007">
    <property type="protein sequence ID" value="MFC3148789.1"/>
    <property type="molecule type" value="Genomic_DNA"/>
</dbReference>
<comment type="catalytic activity">
    <reaction evidence="3">
        <text>RX + glutathione = an S-substituted glutathione + a halide anion + H(+)</text>
        <dbReference type="Rhea" id="RHEA:16437"/>
        <dbReference type="ChEBI" id="CHEBI:15378"/>
        <dbReference type="ChEBI" id="CHEBI:16042"/>
        <dbReference type="ChEBI" id="CHEBI:17792"/>
        <dbReference type="ChEBI" id="CHEBI:57925"/>
        <dbReference type="ChEBI" id="CHEBI:90779"/>
        <dbReference type="EC" id="2.5.1.18"/>
    </reaction>
</comment>
<dbReference type="Pfam" id="PF13409">
    <property type="entry name" value="GST_N_2"/>
    <property type="match status" value="1"/>
</dbReference>
<dbReference type="SFLD" id="SFLDG00358">
    <property type="entry name" value="Main_(cytGST)"/>
    <property type="match status" value="1"/>
</dbReference>
<dbReference type="InterPro" id="IPR045073">
    <property type="entry name" value="Omega/Tau-like"/>
</dbReference>
<dbReference type="SUPFAM" id="SSF52833">
    <property type="entry name" value="Thioredoxin-like"/>
    <property type="match status" value="1"/>
</dbReference>
<evidence type="ECO:0000256" key="1">
    <source>
        <dbReference type="ARBA" id="ARBA00012452"/>
    </source>
</evidence>
<evidence type="ECO:0000259" key="5">
    <source>
        <dbReference type="PROSITE" id="PS50405"/>
    </source>
</evidence>
<dbReference type="EC" id="2.5.1.18" evidence="1"/>
<dbReference type="PROSITE" id="PS50405">
    <property type="entry name" value="GST_CTER"/>
    <property type="match status" value="1"/>
</dbReference>
<evidence type="ECO:0000259" key="4">
    <source>
        <dbReference type="PROSITE" id="PS50404"/>
    </source>
</evidence>
<dbReference type="SFLD" id="SFLDS00019">
    <property type="entry name" value="Glutathione_Transferase_(cytos"/>
    <property type="match status" value="1"/>
</dbReference>
<dbReference type="SFLD" id="SFLDG01152">
    <property type="entry name" value="Main.3:_Omega-_and_Tau-like"/>
    <property type="match status" value="1"/>
</dbReference>
<organism evidence="6 7">
    <name type="scientific">Piscinibacterium candidicorallinum</name>
    <dbReference type="NCBI Taxonomy" id="1793872"/>
    <lineage>
        <taxon>Bacteria</taxon>
        <taxon>Pseudomonadati</taxon>
        <taxon>Pseudomonadota</taxon>
        <taxon>Betaproteobacteria</taxon>
        <taxon>Burkholderiales</taxon>
        <taxon>Piscinibacterium</taxon>
    </lineage>
</organism>
<feature type="domain" description="GST C-terminal" evidence="5">
    <location>
        <begin position="90"/>
        <end position="227"/>
    </location>
</feature>
<dbReference type="Proteomes" id="UP001595556">
    <property type="component" value="Unassembled WGS sequence"/>
</dbReference>
<dbReference type="CDD" id="cd00570">
    <property type="entry name" value="GST_N_family"/>
    <property type="match status" value="1"/>
</dbReference>
<comment type="caution">
    <text evidence="6">The sequence shown here is derived from an EMBL/GenBank/DDBJ whole genome shotgun (WGS) entry which is preliminary data.</text>
</comment>
<proteinExistence type="predicted"/>
<dbReference type="SUPFAM" id="SSF47616">
    <property type="entry name" value="GST C-terminal domain-like"/>
    <property type="match status" value="1"/>
</dbReference>
<evidence type="ECO:0000256" key="3">
    <source>
        <dbReference type="ARBA" id="ARBA00047960"/>
    </source>
</evidence>
<dbReference type="InterPro" id="IPR010987">
    <property type="entry name" value="Glutathione-S-Trfase_C-like"/>
</dbReference>
<dbReference type="InterPro" id="IPR004045">
    <property type="entry name" value="Glutathione_S-Trfase_N"/>
</dbReference>
<dbReference type="InterPro" id="IPR050983">
    <property type="entry name" value="GST_Omega/HSP26"/>
</dbReference>
<evidence type="ECO:0000256" key="2">
    <source>
        <dbReference type="ARBA" id="ARBA00022679"/>
    </source>
</evidence>
<dbReference type="PANTHER" id="PTHR43968">
    <property type="match status" value="1"/>
</dbReference>
<dbReference type="PROSITE" id="PS50404">
    <property type="entry name" value="GST_NTER"/>
    <property type="match status" value="1"/>
</dbReference>
<dbReference type="RefSeq" id="WP_377305034.1">
    <property type="nucleotide sequence ID" value="NZ_CP180191.1"/>
</dbReference>
<sequence length="245" mass="27062">MAQAAATPALTLVSHDLCPYVQRAAIVLLEKKQIFERRWIDPANKPEWFRAISPLGKTPVLLVGNTPLFESTVICEYLDDTLTPRLHPADALARAQHRAWMEFGSALLNSIAGFYSAHDQEALEKKRTEIAERLTQLEVELGQRASVGAHGPFFAGGGFSIVDAVFGPIFRYFEVFDQFSNFGWTAGLPRTDAWRRALAARPSVQQAVVPDYAQRLLAFIERKNSALTTVLRARAAAQTADAPAP</sequence>
<dbReference type="InterPro" id="IPR036249">
    <property type="entry name" value="Thioredoxin-like_sf"/>
</dbReference>
<keyword evidence="7" id="KW-1185">Reference proteome</keyword>
<dbReference type="Gene3D" id="1.20.1050.10">
    <property type="match status" value="1"/>
</dbReference>
<evidence type="ECO:0000313" key="7">
    <source>
        <dbReference type="Proteomes" id="UP001595556"/>
    </source>
</evidence>
<dbReference type="InterPro" id="IPR036282">
    <property type="entry name" value="Glutathione-S-Trfase_C_sf"/>
</dbReference>
<keyword evidence="2" id="KW-0808">Transferase</keyword>
<dbReference type="Gene3D" id="3.40.30.10">
    <property type="entry name" value="Glutaredoxin"/>
    <property type="match status" value="1"/>
</dbReference>
<dbReference type="InterPro" id="IPR040079">
    <property type="entry name" value="Glutathione_S-Trfase"/>
</dbReference>
<dbReference type="PANTHER" id="PTHR43968:SF6">
    <property type="entry name" value="GLUTATHIONE S-TRANSFERASE OMEGA"/>
    <property type="match status" value="1"/>
</dbReference>
<accession>A0ABV7H4E0</accession>
<reference evidence="7" key="1">
    <citation type="journal article" date="2019" name="Int. J. Syst. Evol. Microbiol.">
        <title>The Global Catalogue of Microorganisms (GCM) 10K type strain sequencing project: providing services to taxonomists for standard genome sequencing and annotation.</title>
        <authorList>
            <consortium name="The Broad Institute Genomics Platform"/>
            <consortium name="The Broad Institute Genome Sequencing Center for Infectious Disease"/>
            <person name="Wu L."/>
            <person name="Ma J."/>
        </authorList>
    </citation>
    <scope>NUCLEOTIDE SEQUENCE [LARGE SCALE GENOMIC DNA]</scope>
    <source>
        <strain evidence="7">KCTC 52168</strain>
    </source>
</reference>
<name>A0ABV7H4E0_9BURK</name>
<protein>
    <recommendedName>
        <fullName evidence="1">glutathione transferase</fullName>
        <ecNumber evidence="1">2.5.1.18</ecNumber>
    </recommendedName>
</protein>
<evidence type="ECO:0000313" key="6">
    <source>
        <dbReference type="EMBL" id="MFC3148789.1"/>
    </source>
</evidence>
<gene>
    <name evidence="6" type="ORF">ACFOEN_14245</name>
</gene>
<dbReference type="Pfam" id="PF13410">
    <property type="entry name" value="GST_C_2"/>
    <property type="match status" value="1"/>
</dbReference>
<feature type="domain" description="GST N-terminal" evidence="4">
    <location>
        <begin position="8"/>
        <end position="86"/>
    </location>
</feature>